<dbReference type="InterPro" id="IPR043765">
    <property type="entry name" value="DUF5711"/>
</dbReference>
<protein>
    <submittedName>
        <fullName evidence="3">Uncharacterized protein</fullName>
    </submittedName>
</protein>
<sequence>MKTRLYQSPGSNGGNGGRERALSVLTAPEADPAREEKQTAVKKHEREIDDGLEENGSQPERPEKKRRSFARRVLSVAVTAAVVLGALALVVFHDRLNIDSLRRAISYISLRTDDSGRAEEFSYEGDAGNRFVTFKDGLLVASGTRLQLFSAGGKELYSGIVALDNPRTVASKTLAAAYDVGGGSLYALDGDKVVLELHLDSGLSIFSASVNDGGYLAVTCQENGYKGKVTVYNDKMGKAVDLLFSTRFVVDACVLPDCKTAAAVTIGQEEDRFESTVGFYSIASGKQTASLDIPDSLVLSLGNLDGSLCAVTETSIVIADENGEKTGEYGYSDRYLREFDLGGDGFASVVLSRYKAGTQAKLVTVDGKGNEIASLDTTEEILDISAAGRYVAVLYASRLVIYTKDMKEYARLEGTAGARSVLMRDDGTAMLVGYESARLYIP</sequence>
<dbReference type="SUPFAM" id="SSF50969">
    <property type="entry name" value="YVTN repeat-like/Quinoprotein amine dehydrogenase"/>
    <property type="match status" value="1"/>
</dbReference>
<dbReference type="RefSeq" id="WP_084234743.1">
    <property type="nucleotide sequence ID" value="NZ_FWXW01000005.1"/>
</dbReference>
<dbReference type="EMBL" id="FWXW01000005">
    <property type="protein sequence ID" value="SMC68808.1"/>
    <property type="molecule type" value="Genomic_DNA"/>
</dbReference>
<feature type="transmembrane region" description="Helical" evidence="2">
    <location>
        <begin position="73"/>
        <end position="92"/>
    </location>
</feature>
<evidence type="ECO:0000256" key="2">
    <source>
        <dbReference type="SAM" id="Phobius"/>
    </source>
</evidence>
<dbReference type="STRING" id="1122930.SAMN02745168_2064"/>
<gene>
    <name evidence="3" type="ORF">SAMN02745168_2064</name>
</gene>
<keyword evidence="2" id="KW-1133">Transmembrane helix</keyword>
<organism evidence="3 4">
    <name type="scientific">Papillibacter cinnamivorans DSM 12816</name>
    <dbReference type="NCBI Taxonomy" id="1122930"/>
    <lineage>
        <taxon>Bacteria</taxon>
        <taxon>Bacillati</taxon>
        <taxon>Bacillota</taxon>
        <taxon>Clostridia</taxon>
        <taxon>Eubacteriales</taxon>
        <taxon>Oscillospiraceae</taxon>
        <taxon>Papillibacter</taxon>
    </lineage>
</organism>
<dbReference type="OrthoDB" id="1846422at2"/>
<evidence type="ECO:0000256" key="1">
    <source>
        <dbReference type="SAM" id="MobiDB-lite"/>
    </source>
</evidence>
<feature type="region of interest" description="Disordered" evidence="1">
    <location>
        <begin position="1"/>
        <end position="66"/>
    </location>
</feature>
<accession>A0A1W2B8W2</accession>
<keyword evidence="2" id="KW-0472">Membrane</keyword>
<evidence type="ECO:0000313" key="4">
    <source>
        <dbReference type="Proteomes" id="UP000192790"/>
    </source>
</evidence>
<dbReference type="Proteomes" id="UP000192790">
    <property type="component" value="Unassembled WGS sequence"/>
</dbReference>
<feature type="compositionally biased region" description="Basic and acidic residues" evidence="1">
    <location>
        <begin position="31"/>
        <end position="49"/>
    </location>
</feature>
<proteinExistence type="predicted"/>
<reference evidence="3 4" key="1">
    <citation type="submission" date="2017-04" db="EMBL/GenBank/DDBJ databases">
        <authorList>
            <person name="Afonso C.L."/>
            <person name="Miller P.J."/>
            <person name="Scott M.A."/>
            <person name="Spackman E."/>
            <person name="Goraichik I."/>
            <person name="Dimitrov K.M."/>
            <person name="Suarez D.L."/>
            <person name="Swayne D.E."/>
        </authorList>
    </citation>
    <scope>NUCLEOTIDE SEQUENCE [LARGE SCALE GENOMIC DNA]</scope>
    <source>
        <strain evidence="3 4">DSM 12816</strain>
    </source>
</reference>
<name>A0A1W2B8W2_9FIRM</name>
<dbReference type="InterPro" id="IPR011044">
    <property type="entry name" value="Quino_amine_DH_bsu"/>
</dbReference>
<dbReference type="Pfam" id="PF18975">
    <property type="entry name" value="DUF5711"/>
    <property type="match status" value="1"/>
</dbReference>
<keyword evidence="4" id="KW-1185">Reference proteome</keyword>
<feature type="compositionally biased region" description="Polar residues" evidence="1">
    <location>
        <begin position="1"/>
        <end position="10"/>
    </location>
</feature>
<keyword evidence="2" id="KW-0812">Transmembrane</keyword>
<dbReference type="AlphaFoldDB" id="A0A1W2B8W2"/>
<evidence type="ECO:0000313" key="3">
    <source>
        <dbReference type="EMBL" id="SMC68808.1"/>
    </source>
</evidence>